<accession>A0A0A8WZA9</accession>
<keyword evidence="1" id="KW-0472">Membrane</keyword>
<evidence type="ECO:0008006" key="4">
    <source>
        <dbReference type="Google" id="ProtNLM"/>
    </source>
</evidence>
<name>A0A0A8WZA9_MESS1</name>
<evidence type="ECO:0000313" key="2">
    <source>
        <dbReference type="EMBL" id="GAM12978.1"/>
    </source>
</evidence>
<feature type="transmembrane region" description="Helical" evidence="1">
    <location>
        <begin position="6"/>
        <end position="25"/>
    </location>
</feature>
<keyword evidence="3" id="KW-1185">Reference proteome</keyword>
<dbReference type="EMBL" id="BASE01000023">
    <property type="protein sequence ID" value="GAM12978.1"/>
    <property type="molecule type" value="Genomic_DNA"/>
</dbReference>
<gene>
    <name evidence="2" type="ORF">SAMD00020551_1113</name>
</gene>
<proteinExistence type="predicted"/>
<dbReference type="AlphaFoldDB" id="A0A0A8WZA9"/>
<keyword evidence="1" id="KW-1133">Transmembrane helix</keyword>
<sequence length="44" mass="4976">MAPGAWILLLVMIAFTASAGIIWAWSKKNGLYDESVKYRMLDED</sequence>
<dbReference type="Proteomes" id="UP000031014">
    <property type="component" value="Unassembled WGS sequence"/>
</dbReference>
<keyword evidence="1" id="KW-0812">Transmembrane</keyword>
<dbReference type="RefSeq" id="WP_023626701.1">
    <property type="nucleotide sequence ID" value="NZ_BASE01000023.1"/>
</dbReference>
<reference evidence="2 3" key="1">
    <citation type="submission" date="2013-06" db="EMBL/GenBank/DDBJ databases">
        <title>Whole genome shotgun sequence of Bacillus selenatarsenatis SF-1.</title>
        <authorList>
            <person name="Kuroda M."/>
            <person name="Sei K."/>
            <person name="Yamashita M."/>
            <person name="Ike M."/>
        </authorList>
    </citation>
    <scope>NUCLEOTIDE SEQUENCE [LARGE SCALE GENOMIC DNA]</scope>
    <source>
        <strain evidence="2 3">SF-1</strain>
    </source>
</reference>
<evidence type="ECO:0000313" key="3">
    <source>
        <dbReference type="Proteomes" id="UP000031014"/>
    </source>
</evidence>
<comment type="caution">
    <text evidence="2">The sequence shown here is derived from an EMBL/GenBank/DDBJ whole genome shotgun (WGS) entry which is preliminary data.</text>
</comment>
<evidence type="ECO:0000256" key="1">
    <source>
        <dbReference type="SAM" id="Phobius"/>
    </source>
</evidence>
<protein>
    <recommendedName>
        <fullName evidence="4">Type cbb3 cytochrome oxidase biogenesis protein CcoS, involved in heme b insertion</fullName>
    </recommendedName>
</protein>
<organism evidence="2 3">
    <name type="scientific">Mesobacillus selenatarsenatis (strain DSM 18680 / JCM 14380 / FERM P-15431 / SF-1)</name>
    <dbReference type="NCBI Taxonomy" id="1321606"/>
    <lineage>
        <taxon>Bacteria</taxon>
        <taxon>Bacillati</taxon>
        <taxon>Bacillota</taxon>
        <taxon>Bacilli</taxon>
        <taxon>Bacillales</taxon>
        <taxon>Bacillaceae</taxon>
        <taxon>Mesobacillus</taxon>
    </lineage>
</organism>